<keyword evidence="5" id="KW-0963">Cytoplasm</keyword>
<proteinExistence type="inferred from homology"/>
<dbReference type="InterPro" id="IPR019312">
    <property type="entry name" value="CNOT11"/>
</dbReference>
<evidence type="ECO:0000256" key="4">
    <source>
        <dbReference type="ARBA" id="ARBA00014872"/>
    </source>
</evidence>
<evidence type="ECO:0000313" key="10">
    <source>
        <dbReference type="EMBL" id="KAF5835878.1"/>
    </source>
</evidence>
<keyword evidence="7" id="KW-0943">RNA-mediated gene silencing</keyword>
<keyword evidence="11" id="KW-1185">Reference proteome</keyword>
<evidence type="ECO:0000256" key="5">
    <source>
        <dbReference type="ARBA" id="ARBA00022490"/>
    </source>
</evidence>
<keyword evidence="9" id="KW-0539">Nucleus</keyword>
<keyword evidence="8" id="KW-0804">Transcription</keyword>
<dbReference type="PANTHER" id="PTHR15975">
    <property type="entry name" value="CCR4-NOT TRANSCRIPTION COMPLEX SUBUNIT 11"/>
    <property type="match status" value="1"/>
</dbReference>
<comment type="caution">
    <text evidence="10">The sequence shown here is derived from an EMBL/GenBank/DDBJ whole genome shotgun (WGS) entry which is preliminary data.</text>
</comment>
<dbReference type="Proteomes" id="UP000815325">
    <property type="component" value="Unassembled WGS sequence"/>
</dbReference>
<dbReference type="Pfam" id="PF10155">
    <property type="entry name" value="CNOT11"/>
    <property type="match status" value="1"/>
</dbReference>
<name>A0ABQ7GMS2_DUNSA</name>
<protein>
    <recommendedName>
        <fullName evidence="4">CCR4-NOT transcription complex subunit 11</fullName>
    </recommendedName>
</protein>
<evidence type="ECO:0000256" key="9">
    <source>
        <dbReference type="ARBA" id="ARBA00023242"/>
    </source>
</evidence>
<evidence type="ECO:0000256" key="3">
    <source>
        <dbReference type="ARBA" id="ARBA00008030"/>
    </source>
</evidence>
<evidence type="ECO:0000256" key="1">
    <source>
        <dbReference type="ARBA" id="ARBA00004123"/>
    </source>
</evidence>
<evidence type="ECO:0000256" key="2">
    <source>
        <dbReference type="ARBA" id="ARBA00004496"/>
    </source>
</evidence>
<dbReference type="EMBL" id="MU069684">
    <property type="protein sequence ID" value="KAF5835878.1"/>
    <property type="molecule type" value="Genomic_DNA"/>
</dbReference>
<gene>
    <name evidence="10" type="ORF">DUNSADRAFT_6691</name>
</gene>
<comment type="subcellular location">
    <subcellularLocation>
        <location evidence="2">Cytoplasm</location>
    </subcellularLocation>
    <subcellularLocation>
        <location evidence="1">Nucleus</location>
    </subcellularLocation>
</comment>
<evidence type="ECO:0000256" key="8">
    <source>
        <dbReference type="ARBA" id="ARBA00023163"/>
    </source>
</evidence>
<reference evidence="10" key="1">
    <citation type="submission" date="2017-08" db="EMBL/GenBank/DDBJ databases">
        <authorList>
            <person name="Polle J.E."/>
            <person name="Barry K."/>
            <person name="Cushman J."/>
            <person name="Schmutz J."/>
            <person name="Tran D."/>
            <person name="Hathwaick L.T."/>
            <person name="Yim W.C."/>
            <person name="Jenkins J."/>
            <person name="Mckie-Krisberg Z.M."/>
            <person name="Prochnik S."/>
            <person name="Lindquist E."/>
            <person name="Dockter R.B."/>
            <person name="Adam C."/>
            <person name="Molina H."/>
            <person name="Bunkerborg J."/>
            <person name="Jin E."/>
            <person name="Buchheim M."/>
            <person name="Magnuson J."/>
        </authorList>
    </citation>
    <scope>NUCLEOTIDE SEQUENCE</scope>
    <source>
        <strain evidence="10">CCAP 19/18</strain>
    </source>
</reference>
<keyword evidence="6" id="KW-0805">Transcription regulation</keyword>
<comment type="similarity">
    <text evidence="3">Belongs to the CNOT11 family.</text>
</comment>
<evidence type="ECO:0000256" key="7">
    <source>
        <dbReference type="ARBA" id="ARBA00023158"/>
    </source>
</evidence>
<dbReference type="PANTHER" id="PTHR15975:SF0">
    <property type="entry name" value="CCR4-NOT TRANSCRIPTION COMPLEX SUBUNIT 11"/>
    <property type="match status" value="1"/>
</dbReference>
<sequence length="174" mass="19571">MGLILSGNEGHQKLVLSVLEADPKLVHRLGVAPRHLPALVEHTPVIAYELLLRLMRGPHIQDFLSVLAHTCMSLHSMEVVNRLTTAVDLPTDFVHLYISNCISSCENAQDKYVQNRLVRLVCVFLHSLIRNRIVDMADLLHEVQSFCINFSRVKEAAKLFRLLKAGQAELEEGS</sequence>
<organism evidence="10 11">
    <name type="scientific">Dunaliella salina</name>
    <name type="common">Green alga</name>
    <name type="synonym">Protococcus salinus</name>
    <dbReference type="NCBI Taxonomy" id="3046"/>
    <lineage>
        <taxon>Eukaryota</taxon>
        <taxon>Viridiplantae</taxon>
        <taxon>Chlorophyta</taxon>
        <taxon>core chlorophytes</taxon>
        <taxon>Chlorophyceae</taxon>
        <taxon>CS clade</taxon>
        <taxon>Chlamydomonadales</taxon>
        <taxon>Dunaliellaceae</taxon>
        <taxon>Dunaliella</taxon>
    </lineage>
</organism>
<evidence type="ECO:0000256" key="6">
    <source>
        <dbReference type="ARBA" id="ARBA00023015"/>
    </source>
</evidence>
<evidence type="ECO:0000313" key="11">
    <source>
        <dbReference type="Proteomes" id="UP000815325"/>
    </source>
</evidence>
<accession>A0ABQ7GMS2</accession>